<gene>
    <name evidence="2" type="ORF">HETSPECPRED_006477</name>
</gene>
<feature type="region of interest" description="Disordered" evidence="1">
    <location>
        <begin position="58"/>
        <end position="92"/>
    </location>
</feature>
<organism evidence="2 3">
    <name type="scientific">Heterodermia speciosa</name>
    <dbReference type="NCBI Taxonomy" id="116794"/>
    <lineage>
        <taxon>Eukaryota</taxon>
        <taxon>Fungi</taxon>
        <taxon>Dikarya</taxon>
        <taxon>Ascomycota</taxon>
        <taxon>Pezizomycotina</taxon>
        <taxon>Lecanoromycetes</taxon>
        <taxon>OSLEUM clade</taxon>
        <taxon>Lecanoromycetidae</taxon>
        <taxon>Caliciales</taxon>
        <taxon>Physciaceae</taxon>
        <taxon>Heterodermia</taxon>
    </lineage>
</organism>
<name>A0A8H3FLY2_9LECA</name>
<evidence type="ECO:0000313" key="3">
    <source>
        <dbReference type="Proteomes" id="UP000664521"/>
    </source>
</evidence>
<keyword evidence="3" id="KW-1185">Reference proteome</keyword>
<feature type="region of interest" description="Disordered" evidence="1">
    <location>
        <begin position="256"/>
        <end position="298"/>
    </location>
</feature>
<sequence>MNRNSEIRRLTSVEETDSVLAVEHHLRQQPQAEAIQNYVNDQSGSRLQGYLALQSTIPRPHPDGIQSYRSQQARSHTTSMIPSGNSEASRHSSLPALTIATSRTTSSVASSMGIRALEDQQRILEQDHGGVLVVPQLRGQRILECPFNLAFLCPLTFSNEDHWIAHSLVHFCSTKDGRVIDPPTSNKCCFCDAQFHSPTRCQSWAERMQHVSLHHCLGHGLRHARPDFALFKYLYNHRLISDAEYRDLKGNIRDRTQRAAAAASYPTPPTSPDSAVPQAPPGPVYTETEYSGRRGRRQ</sequence>
<comment type="caution">
    <text evidence="2">The sequence shown here is derived from an EMBL/GenBank/DDBJ whole genome shotgun (WGS) entry which is preliminary data.</text>
</comment>
<proteinExistence type="predicted"/>
<dbReference type="OrthoDB" id="409136at2759"/>
<protein>
    <submittedName>
        <fullName evidence="2">Uncharacterized protein</fullName>
    </submittedName>
</protein>
<reference evidence="2" key="1">
    <citation type="submission" date="2021-03" db="EMBL/GenBank/DDBJ databases">
        <authorList>
            <person name="Tagirdzhanova G."/>
        </authorList>
    </citation>
    <scope>NUCLEOTIDE SEQUENCE</scope>
</reference>
<evidence type="ECO:0000256" key="1">
    <source>
        <dbReference type="SAM" id="MobiDB-lite"/>
    </source>
</evidence>
<feature type="compositionally biased region" description="Polar residues" evidence="1">
    <location>
        <begin position="67"/>
        <end position="87"/>
    </location>
</feature>
<dbReference type="AlphaFoldDB" id="A0A8H3FLY2"/>
<evidence type="ECO:0000313" key="2">
    <source>
        <dbReference type="EMBL" id="CAF9926988.1"/>
    </source>
</evidence>
<accession>A0A8H3FLY2</accession>
<dbReference type="EMBL" id="CAJPDS010000043">
    <property type="protein sequence ID" value="CAF9926988.1"/>
    <property type="molecule type" value="Genomic_DNA"/>
</dbReference>
<dbReference type="Proteomes" id="UP000664521">
    <property type="component" value="Unassembled WGS sequence"/>
</dbReference>